<sequence length="184" mass="19826">MNLLASPGQLRASLMRWLLVCVPVVLLLGFLSGQMAGSGPGNPWFDALVKPAVYPPPVTFAIVWTVLYVMMGFALAMILAARGARGRGIAVLAFAVQFVLNLAWSPVFFGMHRMSAALVLIAAILLAAVVTTVLFARVRTVAAALLLPYVLWLVFATYLNFAFLQANPGMDGVQRSSAVERFDI</sequence>
<organism evidence="7 8">
    <name type="scientific">Novosphingobium resinovorum</name>
    <dbReference type="NCBI Taxonomy" id="158500"/>
    <lineage>
        <taxon>Bacteria</taxon>
        <taxon>Pseudomonadati</taxon>
        <taxon>Pseudomonadota</taxon>
        <taxon>Alphaproteobacteria</taxon>
        <taxon>Sphingomonadales</taxon>
        <taxon>Sphingomonadaceae</taxon>
        <taxon>Novosphingobium</taxon>
    </lineage>
</organism>
<comment type="similarity">
    <text evidence="2">Belongs to the TspO/BZRP family.</text>
</comment>
<dbReference type="CDD" id="cd15904">
    <property type="entry name" value="TSPO_MBR"/>
    <property type="match status" value="1"/>
</dbReference>
<dbReference type="FunFam" id="1.20.1260.100:FF:000001">
    <property type="entry name" value="translocator protein 2"/>
    <property type="match status" value="1"/>
</dbReference>
<dbReference type="InterPro" id="IPR038330">
    <property type="entry name" value="TspO/MBR-related_sf"/>
</dbReference>
<evidence type="ECO:0000313" key="8">
    <source>
        <dbReference type="Proteomes" id="UP000024329"/>
    </source>
</evidence>
<dbReference type="PANTHER" id="PTHR10057:SF0">
    <property type="entry name" value="TRANSLOCATOR PROTEIN"/>
    <property type="match status" value="1"/>
</dbReference>
<keyword evidence="4 6" id="KW-1133">Transmembrane helix</keyword>
<keyword evidence="3 6" id="KW-0812">Transmembrane</keyword>
<name>A0A031K448_9SPHN</name>
<dbReference type="PIRSF" id="PIRSF005859">
    <property type="entry name" value="PBR"/>
    <property type="match status" value="1"/>
</dbReference>
<comment type="caution">
    <text evidence="7">The sequence shown here is derived from an EMBL/GenBank/DDBJ whole genome shotgun (WGS) entry which is preliminary data.</text>
</comment>
<dbReference type="GO" id="GO:0016020">
    <property type="term" value="C:membrane"/>
    <property type="evidence" value="ECO:0007669"/>
    <property type="project" value="UniProtKB-SubCell"/>
</dbReference>
<keyword evidence="5 6" id="KW-0472">Membrane</keyword>
<dbReference type="AlphaFoldDB" id="A0A031K448"/>
<evidence type="ECO:0000256" key="1">
    <source>
        <dbReference type="ARBA" id="ARBA00004141"/>
    </source>
</evidence>
<feature type="transmembrane region" description="Helical" evidence="6">
    <location>
        <begin position="60"/>
        <end position="81"/>
    </location>
</feature>
<dbReference type="STRING" id="158500.BES08_08065"/>
<dbReference type="Pfam" id="PF03073">
    <property type="entry name" value="TspO_MBR"/>
    <property type="match status" value="1"/>
</dbReference>
<evidence type="ECO:0000313" key="7">
    <source>
        <dbReference type="EMBL" id="EZP83783.1"/>
    </source>
</evidence>
<evidence type="ECO:0000256" key="3">
    <source>
        <dbReference type="ARBA" id="ARBA00022692"/>
    </source>
</evidence>
<dbReference type="eggNOG" id="COG3476">
    <property type="taxonomic scope" value="Bacteria"/>
</dbReference>
<proteinExistence type="inferred from homology"/>
<dbReference type="Gene3D" id="1.20.1260.100">
    <property type="entry name" value="TspO/MBR protein"/>
    <property type="match status" value="1"/>
</dbReference>
<evidence type="ECO:0000256" key="2">
    <source>
        <dbReference type="ARBA" id="ARBA00007524"/>
    </source>
</evidence>
<accession>A0A031K448</accession>
<protein>
    <submittedName>
        <fullName evidence="7">TspO and MBR like protein</fullName>
    </submittedName>
</protein>
<gene>
    <name evidence="7" type="ORF">BV97_00972</name>
</gene>
<evidence type="ECO:0000256" key="6">
    <source>
        <dbReference type="SAM" id="Phobius"/>
    </source>
</evidence>
<dbReference type="PANTHER" id="PTHR10057">
    <property type="entry name" value="PERIPHERAL-TYPE BENZODIAZEPINE RECEPTOR"/>
    <property type="match status" value="1"/>
</dbReference>
<comment type="subcellular location">
    <subcellularLocation>
        <location evidence="1">Membrane</location>
        <topology evidence="1">Multi-pass membrane protein</topology>
    </subcellularLocation>
</comment>
<dbReference type="PATRIC" id="fig|158500.4.peg.996"/>
<dbReference type="EMBL" id="JFYZ01000002">
    <property type="protein sequence ID" value="EZP83783.1"/>
    <property type="molecule type" value="Genomic_DNA"/>
</dbReference>
<dbReference type="GO" id="GO:0033013">
    <property type="term" value="P:tetrapyrrole metabolic process"/>
    <property type="evidence" value="ECO:0007669"/>
    <property type="project" value="UniProtKB-ARBA"/>
</dbReference>
<evidence type="ECO:0000256" key="4">
    <source>
        <dbReference type="ARBA" id="ARBA00022989"/>
    </source>
</evidence>
<reference evidence="7 8" key="1">
    <citation type="submission" date="2014-03" db="EMBL/GenBank/DDBJ databases">
        <title>Whole genome sequence of Novosphingobium resinovorum KF1.</title>
        <authorList>
            <person name="Gan H.M."/>
            <person name="Gan H.Y."/>
            <person name="Chew T.H."/>
            <person name="Savka M.A."/>
        </authorList>
    </citation>
    <scope>NUCLEOTIDE SEQUENCE [LARGE SCALE GENOMIC DNA]</scope>
    <source>
        <strain evidence="7 8">KF1</strain>
    </source>
</reference>
<dbReference type="RefSeq" id="WP_036523785.1">
    <property type="nucleotide sequence ID" value="NZ_JFYZ01000002.1"/>
</dbReference>
<feature type="transmembrane region" description="Helical" evidence="6">
    <location>
        <begin position="143"/>
        <end position="163"/>
    </location>
</feature>
<feature type="transmembrane region" description="Helical" evidence="6">
    <location>
        <begin position="115"/>
        <end position="136"/>
    </location>
</feature>
<evidence type="ECO:0000256" key="5">
    <source>
        <dbReference type="ARBA" id="ARBA00023136"/>
    </source>
</evidence>
<feature type="transmembrane region" description="Helical" evidence="6">
    <location>
        <begin position="88"/>
        <end position="109"/>
    </location>
</feature>
<dbReference type="Proteomes" id="UP000024329">
    <property type="component" value="Unassembled WGS sequence"/>
</dbReference>
<dbReference type="InterPro" id="IPR004307">
    <property type="entry name" value="TspO_MBR"/>
</dbReference>